<evidence type="ECO:0000259" key="1">
    <source>
        <dbReference type="Pfam" id="PF00149"/>
    </source>
</evidence>
<name>A0A840A8W6_9PROT</name>
<dbReference type="CDD" id="cd00144">
    <property type="entry name" value="MPP_PPP_family"/>
    <property type="match status" value="1"/>
</dbReference>
<dbReference type="SUPFAM" id="SSF56300">
    <property type="entry name" value="Metallo-dependent phosphatases"/>
    <property type="match status" value="1"/>
</dbReference>
<dbReference type="Gene3D" id="3.60.21.10">
    <property type="match status" value="1"/>
</dbReference>
<keyword evidence="3" id="KW-1185">Reference proteome</keyword>
<dbReference type="InterPro" id="IPR050126">
    <property type="entry name" value="Ap4A_hydrolase"/>
</dbReference>
<dbReference type="InterPro" id="IPR029052">
    <property type="entry name" value="Metallo-depent_PP-like"/>
</dbReference>
<dbReference type="Proteomes" id="UP000553193">
    <property type="component" value="Unassembled WGS sequence"/>
</dbReference>
<proteinExistence type="predicted"/>
<dbReference type="Pfam" id="PF00149">
    <property type="entry name" value="Metallophos"/>
    <property type="match status" value="1"/>
</dbReference>
<dbReference type="GO" id="GO:0008803">
    <property type="term" value="F:bis(5'-nucleosyl)-tetraphosphatase (symmetrical) activity"/>
    <property type="evidence" value="ECO:0007669"/>
    <property type="project" value="TreeGrafter"/>
</dbReference>
<dbReference type="InterPro" id="IPR004843">
    <property type="entry name" value="Calcineurin-like_PHP"/>
</dbReference>
<reference evidence="2 3" key="1">
    <citation type="submission" date="2020-08" db="EMBL/GenBank/DDBJ databases">
        <title>Genomic Encyclopedia of Type Strains, Phase IV (KMG-IV): sequencing the most valuable type-strain genomes for metagenomic binning, comparative biology and taxonomic classification.</title>
        <authorList>
            <person name="Goeker M."/>
        </authorList>
    </citation>
    <scope>NUCLEOTIDE SEQUENCE [LARGE SCALE GENOMIC DNA]</scope>
    <source>
        <strain evidence="2 3">DSM 19979</strain>
    </source>
</reference>
<dbReference type="PANTHER" id="PTHR42850">
    <property type="entry name" value="METALLOPHOSPHOESTERASE"/>
    <property type="match status" value="1"/>
</dbReference>
<dbReference type="EC" id="3.1.3.16" evidence="2"/>
<protein>
    <submittedName>
        <fullName evidence="2">Serine/threonine protein phosphatase 1</fullName>
        <ecNumber evidence="2">3.1.3.16</ecNumber>
    </submittedName>
</protein>
<feature type="domain" description="Calcineurin-like phosphoesterase" evidence="1">
    <location>
        <begin position="14"/>
        <end position="199"/>
    </location>
</feature>
<dbReference type="GO" id="GO:0004722">
    <property type="term" value="F:protein serine/threonine phosphatase activity"/>
    <property type="evidence" value="ECO:0007669"/>
    <property type="project" value="UniProtKB-EC"/>
</dbReference>
<evidence type="ECO:0000313" key="3">
    <source>
        <dbReference type="Proteomes" id="UP000553193"/>
    </source>
</evidence>
<dbReference type="RefSeq" id="WP_184383554.1">
    <property type="nucleotide sequence ID" value="NZ_JACIDJ010000002.1"/>
</dbReference>
<dbReference type="EMBL" id="JACIDJ010000002">
    <property type="protein sequence ID" value="MBB3898498.1"/>
    <property type="molecule type" value="Genomic_DNA"/>
</dbReference>
<accession>A0A840A8W6</accession>
<gene>
    <name evidence="2" type="ORF">GGQ83_001935</name>
</gene>
<dbReference type="GO" id="GO:0110154">
    <property type="term" value="P:RNA decapping"/>
    <property type="evidence" value="ECO:0007669"/>
    <property type="project" value="TreeGrafter"/>
</dbReference>
<comment type="caution">
    <text evidence="2">The sequence shown here is derived from an EMBL/GenBank/DDBJ whole genome shotgun (WGS) entry which is preliminary data.</text>
</comment>
<sequence length="235" mass="25199">MKWLRAPARLADGLRVYAIGDVHGCADKLRALHAAIRDDLKAHPTRGATLVHLGDYIDRGPDSAGVVEAAMGFDACPVVNLMGNHEATLLAALDGDAPAATDWIYYGGREALTSWGMAPHAPRESWATGIPAAHIAFLRGLALRHRIGPYFFAHAGIRPGVALEDQAPDDLIRIRGAFLNSEADHGVIVVHGHTPVREREADLRENRINLDTGAVFGGPLTCGVFEEDRVGLLTA</sequence>
<dbReference type="AlphaFoldDB" id="A0A840A8W6"/>
<evidence type="ECO:0000313" key="2">
    <source>
        <dbReference type="EMBL" id="MBB3898498.1"/>
    </source>
</evidence>
<organism evidence="2 3">
    <name type="scientific">Roseococcus suduntuyensis</name>
    <dbReference type="NCBI Taxonomy" id="455361"/>
    <lineage>
        <taxon>Bacteria</taxon>
        <taxon>Pseudomonadati</taxon>
        <taxon>Pseudomonadota</taxon>
        <taxon>Alphaproteobacteria</taxon>
        <taxon>Acetobacterales</taxon>
        <taxon>Roseomonadaceae</taxon>
        <taxon>Roseococcus</taxon>
    </lineage>
</organism>
<keyword evidence="2" id="KW-0378">Hydrolase</keyword>
<dbReference type="GO" id="GO:0005737">
    <property type="term" value="C:cytoplasm"/>
    <property type="evidence" value="ECO:0007669"/>
    <property type="project" value="TreeGrafter"/>
</dbReference>
<dbReference type="PANTHER" id="PTHR42850:SF4">
    <property type="entry name" value="ZINC-DEPENDENT ENDOPOLYPHOSPHATASE"/>
    <property type="match status" value="1"/>
</dbReference>